<gene>
    <name evidence="5" type="ORF">SAMN02743940_2009</name>
</gene>
<dbReference type="EMBL" id="FSRO01000001">
    <property type="protein sequence ID" value="SIO34543.1"/>
    <property type="molecule type" value="Genomic_DNA"/>
</dbReference>
<dbReference type="STRING" id="44575.SAMN05216419_100156"/>
<dbReference type="InterPro" id="IPR001279">
    <property type="entry name" value="Metallo-B-lactamas"/>
</dbReference>
<dbReference type="NCBIfam" id="NF001911">
    <property type="entry name" value="PRK00685.1"/>
    <property type="match status" value="1"/>
</dbReference>
<feature type="chain" id="PRO_5009936667" description="UPF0173 metal-dependent hydrolase SAMN02743940_2009" evidence="3">
    <location>
        <begin position="23"/>
        <end position="272"/>
    </location>
</feature>
<dbReference type="Gene3D" id="3.60.15.10">
    <property type="entry name" value="Ribonuclease Z/Hydroxyacylglutathione hydrolase-like"/>
    <property type="match status" value="1"/>
</dbReference>
<reference evidence="5 6" key="1">
    <citation type="submission" date="2016-12" db="EMBL/GenBank/DDBJ databases">
        <authorList>
            <person name="Song W.-J."/>
            <person name="Kurnit D.M."/>
        </authorList>
    </citation>
    <scope>NUCLEOTIDE SEQUENCE [LARGE SCALE GENOMIC DNA]</scope>
    <source>
        <strain evidence="5 6">ATCC 49181</strain>
    </source>
</reference>
<dbReference type="SUPFAM" id="SSF56281">
    <property type="entry name" value="Metallo-hydrolase/oxidoreductase"/>
    <property type="match status" value="1"/>
</dbReference>
<dbReference type="Proteomes" id="UP000185062">
    <property type="component" value="Unassembled WGS sequence"/>
</dbReference>
<evidence type="ECO:0000313" key="5">
    <source>
        <dbReference type="EMBL" id="SIO34543.1"/>
    </source>
</evidence>
<evidence type="ECO:0000313" key="6">
    <source>
        <dbReference type="Proteomes" id="UP000185062"/>
    </source>
</evidence>
<dbReference type="Pfam" id="PF12706">
    <property type="entry name" value="Lactamase_B_2"/>
    <property type="match status" value="1"/>
</dbReference>
<evidence type="ECO:0000256" key="2">
    <source>
        <dbReference type="HAMAP-Rule" id="MF_00457"/>
    </source>
</evidence>
<dbReference type="eggNOG" id="COG2220">
    <property type="taxonomic scope" value="Bacteria"/>
</dbReference>
<dbReference type="InterPro" id="IPR050114">
    <property type="entry name" value="UPF0173_UPF0282_UlaG_hydrolase"/>
</dbReference>
<dbReference type="GO" id="GO:0016787">
    <property type="term" value="F:hydrolase activity"/>
    <property type="evidence" value="ECO:0007669"/>
    <property type="project" value="UniProtKB-UniRule"/>
</dbReference>
<sequence length="272" mass="29726">MEFLKKCLSLILFFVLSVNLYAAGHTEITWYGHAAFKIKTPTGKVMVIDPWLTNPANQAGKDNLSKLNKVDLILITHGHADHVGDSVEIAKKTAARLVTTYDLGAALVKYGGYPEKQVGYDTQGNTGGEISLLDDEVKIAFIPAVHSSTFTEPHGIKHIRSSGNAGGFLISIKNGPVIYHTGDTDLFSDMALIPRFRKVDIMLAAIGDHFTMGPQRAAEAVKLVQPDIVIPMHFGTYPILRGTPKALEEAIKIKNINVEIKVMKIGETLNHK</sequence>
<dbReference type="SMART" id="SM00849">
    <property type="entry name" value="Lactamase_B"/>
    <property type="match status" value="1"/>
</dbReference>
<dbReference type="PANTHER" id="PTHR43546">
    <property type="entry name" value="UPF0173 METAL-DEPENDENT HYDROLASE MJ1163-RELATED"/>
    <property type="match status" value="1"/>
</dbReference>
<name>A0A1N6IRC7_9PROT</name>
<comment type="similarity">
    <text evidence="2">Belongs to the UPF0173 family.</text>
</comment>
<organism evidence="5 6">
    <name type="scientific">Nitrosomonas cryotolerans ATCC 49181</name>
    <dbReference type="NCBI Taxonomy" id="1131553"/>
    <lineage>
        <taxon>Bacteria</taxon>
        <taxon>Pseudomonadati</taxon>
        <taxon>Pseudomonadota</taxon>
        <taxon>Betaproteobacteria</taxon>
        <taxon>Nitrosomonadales</taxon>
        <taxon>Nitrosomonadaceae</taxon>
        <taxon>Nitrosomonas</taxon>
    </lineage>
</organism>
<proteinExistence type="inferred from homology"/>
<dbReference type="InterPro" id="IPR036866">
    <property type="entry name" value="RibonucZ/Hydroxyglut_hydro"/>
</dbReference>
<dbReference type="AlphaFoldDB" id="A0A1N6IRC7"/>
<evidence type="ECO:0000256" key="3">
    <source>
        <dbReference type="SAM" id="SignalP"/>
    </source>
</evidence>
<keyword evidence="6" id="KW-1185">Reference proteome</keyword>
<dbReference type="CDD" id="cd06262">
    <property type="entry name" value="metallo-hydrolase-like_MBL-fold"/>
    <property type="match status" value="1"/>
</dbReference>
<evidence type="ECO:0000256" key="1">
    <source>
        <dbReference type="ARBA" id="ARBA00022801"/>
    </source>
</evidence>
<accession>A0A1N6IRC7</accession>
<dbReference type="HAMAP" id="MF_00457">
    <property type="entry name" value="UPF0173"/>
    <property type="match status" value="1"/>
</dbReference>
<feature type="domain" description="Metallo-beta-lactamase" evidence="4">
    <location>
        <begin position="32"/>
        <end position="233"/>
    </location>
</feature>
<dbReference type="InterPro" id="IPR022877">
    <property type="entry name" value="UPF0173"/>
</dbReference>
<feature type="signal peptide" evidence="3">
    <location>
        <begin position="1"/>
        <end position="22"/>
    </location>
</feature>
<keyword evidence="3" id="KW-0732">Signal</keyword>
<keyword evidence="1 2" id="KW-0378">Hydrolase</keyword>
<evidence type="ECO:0000259" key="4">
    <source>
        <dbReference type="SMART" id="SM00849"/>
    </source>
</evidence>
<dbReference type="PANTHER" id="PTHR43546:SF3">
    <property type="entry name" value="UPF0173 METAL-DEPENDENT HYDROLASE MJ1163"/>
    <property type="match status" value="1"/>
</dbReference>
<protein>
    <recommendedName>
        <fullName evidence="2">UPF0173 metal-dependent hydrolase SAMN02743940_2009</fullName>
    </recommendedName>
</protein>